<dbReference type="OrthoDB" id="6638498at2"/>
<feature type="chain" id="PRO_5020497296" description="Secreted protein" evidence="2">
    <location>
        <begin position="22"/>
        <end position="70"/>
    </location>
</feature>
<evidence type="ECO:0000313" key="3">
    <source>
        <dbReference type="EMBL" id="QCT19588.1"/>
    </source>
</evidence>
<proteinExistence type="predicted"/>
<feature type="compositionally biased region" description="Low complexity" evidence="1">
    <location>
        <begin position="61"/>
        <end position="70"/>
    </location>
</feature>
<dbReference type="Proteomes" id="UP000302163">
    <property type="component" value="Chromosome"/>
</dbReference>
<dbReference type="EMBL" id="CP040428">
    <property type="protein sequence ID" value="QCT19588.1"/>
    <property type="molecule type" value="Genomic_DNA"/>
</dbReference>
<dbReference type="AlphaFoldDB" id="A0A4P8YIJ9"/>
<evidence type="ECO:0000313" key="4">
    <source>
        <dbReference type="Proteomes" id="UP000302163"/>
    </source>
</evidence>
<feature type="signal peptide" evidence="2">
    <location>
        <begin position="1"/>
        <end position="21"/>
    </location>
</feature>
<keyword evidence="2" id="KW-0732">Signal</keyword>
<evidence type="ECO:0000256" key="1">
    <source>
        <dbReference type="SAM" id="MobiDB-lite"/>
    </source>
</evidence>
<evidence type="ECO:0000256" key="2">
    <source>
        <dbReference type="SAM" id="SignalP"/>
    </source>
</evidence>
<dbReference type="KEGG" id="izh:FEM41_07940"/>
<keyword evidence="4" id="KW-1185">Reference proteome</keyword>
<feature type="region of interest" description="Disordered" evidence="1">
    <location>
        <begin position="49"/>
        <end position="70"/>
    </location>
</feature>
<evidence type="ECO:0008006" key="5">
    <source>
        <dbReference type="Google" id="ProtNLM"/>
    </source>
</evidence>
<dbReference type="RefSeq" id="WP_138095471.1">
    <property type="nucleotide sequence ID" value="NZ_CP040428.1"/>
</dbReference>
<protein>
    <recommendedName>
        <fullName evidence="5">Secreted protein</fullName>
    </recommendedName>
</protein>
<sequence length="70" mass="7555">MKTLFFIIVTLMLIVSAPVTGAISAQSPQALARDMDDVQSLGVIYINRHSASEAPEEQEPPEVVSPAEML</sequence>
<reference evidence="3 4" key="1">
    <citation type="submission" date="2019-05" db="EMBL/GenBank/DDBJ databases">
        <title>Complete genome sequence of Izhakiella calystegiae KSNA2, an endophyte isolated from beach morning glory (Calystegia soldanella).</title>
        <authorList>
            <person name="Jiang L."/>
            <person name="Jeong J.C."/>
            <person name="Kim C.Y."/>
            <person name="Kim D.H."/>
            <person name="Kim S.W."/>
            <person name="Lee j."/>
        </authorList>
    </citation>
    <scope>NUCLEOTIDE SEQUENCE [LARGE SCALE GENOMIC DNA]</scope>
    <source>
        <strain evidence="3 4">KSNA2</strain>
    </source>
</reference>
<gene>
    <name evidence="3" type="ORF">FEM41_07940</name>
</gene>
<name>A0A4P8YIJ9_9ENTR</name>
<organism evidence="3 4">
    <name type="scientific">Jejubacter calystegiae</name>
    <dbReference type="NCBI Taxonomy" id="2579935"/>
    <lineage>
        <taxon>Bacteria</taxon>
        <taxon>Pseudomonadati</taxon>
        <taxon>Pseudomonadota</taxon>
        <taxon>Gammaproteobacteria</taxon>
        <taxon>Enterobacterales</taxon>
        <taxon>Enterobacteriaceae</taxon>
        <taxon>Jejubacter</taxon>
    </lineage>
</organism>
<accession>A0A4P8YIJ9</accession>